<dbReference type="KEGG" id="dpx:DAPPUDRAFT_246719"/>
<protein>
    <submittedName>
        <fullName evidence="4">Uncharacterized protein</fullName>
    </submittedName>
</protein>
<dbReference type="Gene3D" id="1.25.10.10">
    <property type="entry name" value="Leucine-rich Repeat Variant"/>
    <property type="match status" value="1"/>
</dbReference>
<reference evidence="4 5" key="1">
    <citation type="journal article" date="2011" name="Science">
        <title>The ecoresponsive genome of Daphnia pulex.</title>
        <authorList>
            <person name="Colbourne J.K."/>
            <person name="Pfrender M.E."/>
            <person name="Gilbert D."/>
            <person name="Thomas W.K."/>
            <person name="Tucker A."/>
            <person name="Oakley T.H."/>
            <person name="Tokishita S."/>
            <person name="Aerts A."/>
            <person name="Arnold G.J."/>
            <person name="Basu M.K."/>
            <person name="Bauer D.J."/>
            <person name="Caceres C.E."/>
            <person name="Carmel L."/>
            <person name="Casola C."/>
            <person name="Choi J.H."/>
            <person name="Detter J.C."/>
            <person name="Dong Q."/>
            <person name="Dusheyko S."/>
            <person name="Eads B.D."/>
            <person name="Frohlich T."/>
            <person name="Geiler-Samerotte K.A."/>
            <person name="Gerlach D."/>
            <person name="Hatcher P."/>
            <person name="Jogdeo S."/>
            <person name="Krijgsveld J."/>
            <person name="Kriventseva E.V."/>
            <person name="Kultz D."/>
            <person name="Laforsch C."/>
            <person name="Lindquist E."/>
            <person name="Lopez J."/>
            <person name="Manak J.R."/>
            <person name="Muller J."/>
            <person name="Pangilinan J."/>
            <person name="Patwardhan R.P."/>
            <person name="Pitluck S."/>
            <person name="Pritham E.J."/>
            <person name="Rechtsteiner A."/>
            <person name="Rho M."/>
            <person name="Rogozin I.B."/>
            <person name="Sakarya O."/>
            <person name="Salamov A."/>
            <person name="Schaack S."/>
            <person name="Shapiro H."/>
            <person name="Shiga Y."/>
            <person name="Skalitzky C."/>
            <person name="Smith Z."/>
            <person name="Souvorov A."/>
            <person name="Sung W."/>
            <person name="Tang Z."/>
            <person name="Tsuchiya D."/>
            <person name="Tu H."/>
            <person name="Vos H."/>
            <person name="Wang M."/>
            <person name="Wolf Y.I."/>
            <person name="Yamagata H."/>
            <person name="Yamada T."/>
            <person name="Ye Y."/>
            <person name="Shaw J.R."/>
            <person name="Andrews J."/>
            <person name="Crease T.J."/>
            <person name="Tang H."/>
            <person name="Lucas S.M."/>
            <person name="Robertson H.M."/>
            <person name="Bork P."/>
            <person name="Koonin E.V."/>
            <person name="Zdobnov E.M."/>
            <person name="Grigoriev I.V."/>
            <person name="Lynch M."/>
            <person name="Boore J.L."/>
        </authorList>
    </citation>
    <scope>NUCLEOTIDE SEQUENCE [LARGE SCALE GENOMIC DNA]</scope>
</reference>
<dbReference type="SMART" id="SM00185">
    <property type="entry name" value="ARM"/>
    <property type="match status" value="1"/>
</dbReference>
<dbReference type="InParanoid" id="E9GR39"/>
<evidence type="ECO:0000256" key="1">
    <source>
        <dbReference type="ARBA" id="ARBA00010394"/>
    </source>
</evidence>
<accession>E9GR39</accession>
<dbReference type="AlphaFoldDB" id="E9GR39"/>
<proteinExistence type="inferred from homology"/>
<keyword evidence="2" id="KW-0813">Transport</keyword>
<sequence>MALCYLTVTNDVVQEVVDAGVVPRLVFLLDNNDEFVTSSALRTIGNIVTGIQTMVAGAYPLRGGADIRSQGKSAHVFQAGHGFFKWIQSMSEPGGAYRTFH</sequence>
<dbReference type="PANTHER" id="PTHR23316">
    <property type="entry name" value="IMPORTIN ALPHA"/>
    <property type="match status" value="1"/>
</dbReference>
<evidence type="ECO:0000313" key="4">
    <source>
        <dbReference type="EMBL" id="EFX78060.1"/>
    </source>
</evidence>
<dbReference type="STRING" id="6669.E9GR39"/>
<comment type="similarity">
    <text evidence="1">Belongs to the importin alpha family.</text>
</comment>
<dbReference type="InterPro" id="IPR016024">
    <property type="entry name" value="ARM-type_fold"/>
</dbReference>
<name>E9GR39_DAPPU</name>
<dbReference type="InterPro" id="IPR011989">
    <property type="entry name" value="ARM-like"/>
</dbReference>
<dbReference type="Proteomes" id="UP000000305">
    <property type="component" value="Unassembled WGS sequence"/>
</dbReference>
<evidence type="ECO:0000256" key="2">
    <source>
        <dbReference type="ARBA" id="ARBA00022448"/>
    </source>
</evidence>
<dbReference type="HOGENOM" id="CLU_2294451_0_0_1"/>
<keyword evidence="3" id="KW-0653">Protein transport</keyword>
<dbReference type="InterPro" id="IPR000225">
    <property type="entry name" value="Armadillo"/>
</dbReference>
<dbReference type="Pfam" id="PF00514">
    <property type="entry name" value="Arm"/>
    <property type="match status" value="1"/>
</dbReference>
<evidence type="ECO:0000313" key="5">
    <source>
        <dbReference type="Proteomes" id="UP000000305"/>
    </source>
</evidence>
<evidence type="ECO:0000256" key="3">
    <source>
        <dbReference type="ARBA" id="ARBA00022927"/>
    </source>
</evidence>
<keyword evidence="5" id="KW-1185">Reference proteome</keyword>
<organism evidence="4 5">
    <name type="scientific">Daphnia pulex</name>
    <name type="common">Water flea</name>
    <dbReference type="NCBI Taxonomy" id="6669"/>
    <lineage>
        <taxon>Eukaryota</taxon>
        <taxon>Metazoa</taxon>
        <taxon>Ecdysozoa</taxon>
        <taxon>Arthropoda</taxon>
        <taxon>Crustacea</taxon>
        <taxon>Branchiopoda</taxon>
        <taxon>Diplostraca</taxon>
        <taxon>Cladocera</taxon>
        <taxon>Anomopoda</taxon>
        <taxon>Daphniidae</taxon>
        <taxon>Daphnia</taxon>
    </lineage>
</organism>
<gene>
    <name evidence="4" type="ORF">DAPPUDRAFT_246719</name>
</gene>
<dbReference type="GO" id="GO:0015031">
    <property type="term" value="P:protein transport"/>
    <property type="evidence" value="ECO:0007669"/>
    <property type="project" value="UniProtKB-KW"/>
</dbReference>
<dbReference type="EMBL" id="GL732559">
    <property type="protein sequence ID" value="EFX78060.1"/>
    <property type="molecule type" value="Genomic_DNA"/>
</dbReference>
<dbReference type="SUPFAM" id="SSF48371">
    <property type="entry name" value="ARM repeat"/>
    <property type="match status" value="1"/>
</dbReference>